<proteinExistence type="predicted"/>
<reference evidence="1" key="2">
    <citation type="submission" date="2015-06" db="UniProtKB">
        <authorList>
            <consortium name="EnsemblProtists"/>
        </authorList>
    </citation>
    <scope>IDENTIFICATION</scope>
    <source>
        <strain evidence="1">Emoy2</strain>
    </source>
</reference>
<dbReference type="VEuPathDB" id="FungiDB:HpaG811589"/>
<dbReference type="HOGENOM" id="CLU_2215025_0_0_1"/>
<evidence type="ECO:0000313" key="1">
    <source>
        <dbReference type="EnsemblProtists" id="HpaP811589"/>
    </source>
</evidence>
<dbReference type="Proteomes" id="UP000011713">
    <property type="component" value="Unassembled WGS sequence"/>
</dbReference>
<dbReference type="EnsemblProtists" id="HpaT811589">
    <property type="protein sequence ID" value="HpaP811589"/>
    <property type="gene ID" value="HpaG811589"/>
</dbReference>
<dbReference type="AlphaFoldDB" id="M4BYE1"/>
<dbReference type="EMBL" id="JH598042">
    <property type="status" value="NOT_ANNOTATED_CDS"/>
    <property type="molecule type" value="Genomic_DNA"/>
</dbReference>
<evidence type="ECO:0000313" key="2">
    <source>
        <dbReference type="Proteomes" id="UP000011713"/>
    </source>
</evidence>
<keyword evidence="2" id="KW-1185">Reference proteome</keyword>
<dbReference type="InParanoid" id="M4BYE1"/>
<protein>
    <submittedName>
        <fullName evidence="1">Uncharacterized protein</fullName>
    </submittedName>
</protein>
<organism evidence="1 2">
    <name type="scientific">Hyaloperonospora arabidopsidis (strain Emoy2)</name>
    <name type="common">Downy mildew agent</name>
    <name type="synonym">Peronospora arabidopsidis</name>
    <dbReference type="NCBI Taxonomy" id="559515"/>
    <lineage>
        <taxon>Eukaryota</taxon>
        <taxon>Sar</taxon>
        <taxon>Stramenopiles</taxon>
        <taxon>Oomycota</taxon>
        <taxon>Peronosporomycetes</taxon>
        <taxon>Peronosporales</taxon>
        <taxon>Peronosporaceae</taxon>
        <taxon>Hyaloperonospora</taxon>
    </lineage>
</organism>
<accession>M4BYE1</accession>
<reference evidence="2" key="1">
    <citation type="journal article" date="2010" name="Science">
        <title>Signatures of adaptation to obligate biotrophy in the Hyaloperonospora arabidopsidis genome.</title>
        <authorList>
            <person name="Baxter L."/>
            <person name="Tripathy S."/>
            <person name="Ishaque N."/>
            <person name="Boot N."/>
            <person name="Cabral A."/>
            <person name="Kemen E."/>
            <person name="Thines M."/>
            <person name="Ah-Fong A."/>
            <person name="Anderson R."/>
            <person name="Badejoko W."/>
            <person name="Bittner-Eddy P."/>
            <person name="Boore J.L."/>
            <person name="Chibucos M.C."/>
            <person name="Coates M."/>
            <person name="Dehal P."/>
            <person name="Delehaunty K."/>
            <person name="Dong S."/>
            <person name="Downton P."/>
            <person name="Dumas B."/>
            <person name="Fabro G."/>
            <person name="Fronick C."/>
            <person name="Fuerstenberg S.I."/>
            <person name="Fulton L."/>
            <person name="Gaulin E."/>
            <person name="Govers F."/>
            <person name="Hughes L."/>
            <person name="Humphray S."/>
            <person name="Jiang R.H."/>
            <person name="Judelson H."/>
            <person name="Kamoun S."/>
            <person name="Kyung K."/>
            <person name="Meijer H."/>
            <person name="Minx P."/>
            <person name="Morris P."/>
            <person name="Nelson J."/>
            <person name="Phuntumart V."/>
            <person name="Qutob D."/>
            <person name="Rehmany A."/>
            <person name="Rougon-Cardoso A."/>
            <person name="Ryden P."/>
            <person name="Torto-Alalibo T."/>
            <person name="Studholme D."/>
            <person name="Wang Y."/>
            <person name="Win J."/>
            <person name="Wood J."/>
            <person name="Clifton S.W."/>
            <person name="Rogers J."/>
            <person name="Van den Ackerveken G."/>
            <person name="Jones J.D."/>
            <person name="McDowell J.M."/>
            <person name="Beynon J."/>
            <person name="Tyler B.M."/>
        </authorList>
    </citation>
    <scope>NUCLEOTIDE SEQUENCE [LARGE SCALE GENOMIC DNA]</scope>
    <source>
        <strain evidence="2">Emoy2</strain>
    </source>
</reference>
<name>M4BYE1_HYAAE</name>
<sequence>MPRYDLTYLKIKRAGATTSRRLRADHRMGFHREQTLAVVNNGSPANVARRPHYRETVPVSHRVATARVVPPLTQPVASLQCIEQQAGITKDAALFASNKTFCPGGRR</sequence>